<keyword evidence="1" id="KW-0547">Nucleotide-binding</keyword>
<reference evidence="3" key="1">
    <citation type="submission" date="2025-05" db="UniProtKB">
        <authorList>
            <consortium name="RefSeq"/>
        </authorList>
    </citation>
    <scope>NUCLEOTIDE SEQUENCE [LARGE SCALE GENOMIC DNA]</scope>
</reference>
<dbReference type="InterPro" id="IPR010285">
    <property type="entry name" value="DNA_helicase_pif1-like_DEAD"/>
</dbReference>
<dbReference type="InterPro" id="IPR051055">
    <property type="entry name" value="PIF1_helicase"/>
</dbReference>
<dbReference type="Gene3D" id="3.40.50.300">
    <property type="entry name" value="P-loop containing nucleotide triphosphate hydrolases"/>
    <property type="match status" value="1"/>
</dbReference>
<evidence type="ECO:0000313" key="3">
    <source>
        <dbReference type="Proteomes" id="UP001652625"/>
    </source>
</evidence>
<dbReference type="EC" id="5.6.2.3" evidence="1"/>
<keyword evidence="1" id="KW-0227">DNA damage</keyword>
<dbReference type="PANTHER" id="PTHR47642">
    <property type="entry name" value="ATP-DEPENDENT DNA HELICASE"/>
    <property type="match status" value="1"/>
</dbReference>
<organism evidence="3 4">
    <name type="scientific">Hydra vulgaris</name>
    <name type="common">Hydra</name>
    <name type="synonym">Hydra attenuata</name>
    <dbReference type="NCBI Taxonomy" id="6087"/>
    <lineage>
        <taxon>Eukaryota</taxon>
        <taxon>Metazoa</taxon>
        <taxon>Cnidaria</taxon>
        <taxon>Hydrozoa</taxon>
        <taxon>Hydroidolina</taxon>
        <taxon>Anthoathecata</taxon>
        <taxon>Aplanulata</taxon>
        <taxon>Hydridae</taxon>
        <taxon>Hydra</taxon>
    </lineage>
</organism>
<reference evidence="4" key="2">
    <citation type="submission" date="2025-08" db="UniProtKB">
        <authorList>
            <consortium name="RefSeq"/>
        </authorList>
    </citation>
    <scope>IDENTIFICATION</scope>
</reference>
<dbReference type="Pfam" id="PF05970">
    <property type="entry name" value="PIF1"/>
    <property type="match status" value="1"/>
</dbReference>
<dbReference type="RefSeq" id="XP_065642830.1">
    <property type="nucleotide sequence ID" value="XM_065786758.1"/>
</dbReference>
<proteinExistence type="inferred from homology"/>
<accession>A0ABM4B238</accession>
<keyword evidence="3" id="KW-1185">Reference proteome</keyword>
<comment type="catalytic activity">
    <reaction evidence="1">
        <text>ATP + H2O = ADP + phosphate + H(+)</text>
        <dbReference type="Rhea" id="RHEA:13065"/>
        <dbReference type="ChEBI" id="CHEBI:15377"/>
        <dbReference type="ChEBI" id="CHEBI:15378"/>
        <dbReference type="ChEBI" id="CHEBI:30616"/>
        <dbReference type="ChEBI" id="CHEBI:43474"/>
        <dbReference type="ChEBI" id="CHEBI:456216"/>
        <dbReference type="EC" id="5.6.2.3"/>
    </reaction>
</comment>
<sequence length="291" mass="34164">MTIHAFAGIKTGVKGLDYYMQHMHPDVKKRWLETDVLIIDKISMINAQTFDMLLWIACRVKQCNDELFGGIQVIACRDFLQLSPVKECFRQKKDAKFFEALNEIRFVKVSDQTIDYFITRHFNKDENNKIKYTRLFFLNIEVDVYNAIKMTDIRNEECWFHAKDVIKNPNNQFTFQIPAAIHHCSHAIVASRVWLPLRLAFSFTVHKAQGSTMNKAVINFDSNAFNNTLYYVSLSQYKTEESKFSNNSVYRKQFYYIEDGCKDEDIVEELELNAKIQSSDEIVFHVEQKTL</sequence>
<dbReference type="InterPro" id="IPR027417">
    <property type="entry name" value="P-loop_NTPase"/>
</dbReference>
<keyword evidence="1" id="KW-0378">Hydrolase</keyword>
<evidence type="ECO:0000259" key="2">
    <source>
        <dbReference type="Pfam" id="PF05970"/>
    </source>
</evidence>
<protein>
    <recommendedName>
        <fullName evidence="1">ATP-dependent DNA helicase</fullName>
        <ecNumber evidence="1">5.6.2.3</ecNumber>
    </recommendedName>
</protein>
<comment type="similarity">
    <text evidence="1">Belongs to the helicase family.</text>
</comment>
<dbReference type="SUPFAM" id="SSF52540">
    <property type="entry name" value="P-loop containing nucleoside triphosphate hydrolases"/>
    <property type="match status" value="1"/>
</dbReference>
<gene>
    <name evidence="4" type="primary">LOC136074442</name>
</gene>
<name>A0ABM4B238_HYDVU</name>
<keyword evidence="1" id="KW-0347">Helicase</keyword>
<evidence type="ECO:0000256" key="1">
    <source>
        <dbReference type="RuleBase" id="RU363044"/>
    </source>
</evidence>
<comment type="cofactor">
    <cofactor evidence="1">
        <name>Mg(2+)</name>
        <dbReference type="ChEBI" id="CHEBI:18420"/>
    </cofactor>
</comment>
<keyword evidence="1" id="KW-0067">ATP-binding</keyword>
<evidence type="ECO:0000313" key="4">
    <source>
        <dbReference type="RefSeq" id="XP_065642830.1"/>
    </source>
</evidence>
<keyword evidence="1" id="KW-0234">DNA repair</keyword>
<keyword evidence="1" id="KW-0233">DNA recombination</keyword>
<dbReference type="Proteomes" id="UP001652625">
    <property type="component" value="Chromosome 01"/>
</dbReference>
<feature type="domain" description="DNA helicase Pif1-like DEAD-box helicase" evidence="2">
    <location>
        <begin position="2"/>
        <end position="93"/>
    </location>
</feature>
<dbReference type="PANTHER" id="PTHR47642:SF5">
    <property type="entry name" value="ATP-DEPENDENT DNA HELICASE"/>
    <property type="match status" value="1"/>
</dbReference>
<dbReference type="GeneID" id="136074442"/>